<evidence type="ECO:0000313" key="1">
    <source>
        <dbReference type="EMBL" id="SIP72467.1"/>
    </source>
</evidence>
<dbReference type="EMBL" id="FTLG01000057">
    <property type="protein sequence ID" value="SIP72467.1"/>
    <property type="molecule type" value="Genomic_DNA"/>
</dbReference>
<organism evidence="1 2">
    <name type="scientific">Xenorhabdus innexi</name>
    <dbReference type="NCBI Taxonomy" id="290109"/>
    <lineage>
        <taxon>Bacteria</taxon>
        <taxon>Pseudomonadati</taxon>
        <taxon>Pseudomonadota</taxon>
        <taxon>Gammaproteobacteria</taxon>
        <taxon>Enterobacterales</taxon>
        <taxon>Morganellaceae</taxon>
        <taxon>Xenorhabdus</taxon>
    </lineage>
</organism>
<proteinExistence type="predicted"/>
<dbReference type="Proteomes" id="UP000196435">
    <property type="component" value="Unassembled WGS sequence"/>
</dbReference>
<gene>
    <name evidence="1" type="ORF">XIS1_150015</name>
</gene>
<sequence>MCRPIAIICGFTAANMYYIQPLIPIIRDSLLVSYEKTSMLYSVKKSNYVMTIATFLLFNKN</sequence>
<accession>A0A1N6MUK5</accession>
<dbReference type="AlphaFoldDB" id="A0A1N6MUK5"/>
<reference evidence="2" key="1">
    <citation type="submission" date="2016-12" db="EMBL/GenBank/DDBJ databases">
        <authorList>
            <person name="Gaudriault S."/>
        </authorList>
    </citation>
    <scope>NUCLEOTIDE SEQUENCE [LARGE SCALE GENOMIC DNA]</scope>
    <source>
        <strain evidence="2">HGB1681 (deposited as PTA-6826 in the American Type Culture Collection)</strain>
    </source>
</reference>
<name>A0A1N6MUK5_9GAMM</name>
<evidence type="ECO:0000313" key="2">
    <source>
        <dbReference type="Proteomes" id="UP000196435"/>
    </source>
</evidence>
<protein>
    <submittedName>
        <fullName evidence="1">Uncharacterized protein</fullName>
    </submittedName>
</protein>